<dbReference type="Pfam" id="PF00266">
    <property type="entry name" value="Aminotran_5"/>
    <property type="match status" value="1"/>
</dbReference>
<evidence type="ECO:0000256" key="1">
    <source>
        <dbReference type="ARBA" id="ARBA00001933"/>
    </source>
</evidence>
<dbReference type="AlphaFoldDB" id="A0A9D2AHC0"/>
<proteinExistence type="inferred from homology"/>
<feature type="binding site" evidence="4">
    <location>
        <position position="337"/>
    </location>
    <ligand>
        <name>substrate</name>
    </ligand>
</feature>
<accession>A0A9D2AHC0</accession>
<dbReference type="PROSITE" id="PS00595">
    <property type="entry name" value="AA_TRANSFER_CLASS_5"/>
    <property type="match status" value="1"/>
</dbReference>
<dbReference type="InterPro" id="IPR000192">
    <property type="entry name" value="Aminotrans_V_dom"/>
</dbReference>
<sequence length="363" mass="40429">MAIKLFIPGPTVVSEDILKELSLPMIGHRSKKASEIQKRISDNMQKILFTENRILLSTSSGSGLMEGAIRSCTAKRAAVFSIGAFGDKWFKMAQTNGVPADKFSSEMGQPTTPEMVDAALATGKYDVVTVTHNETSSGIQNPVEEIAEVMKKYPDVVWCVDAVSSAAGSKIETDKLGIDVLITSTQKALALPPGMAICAMSRKAYDRTAEVEHRGLYFDLRTIWDFIDKKNYQYTSTPCLSIMYAMDKQLQHIVNEEGIENRFARHEQMAQFVRAWANEYFRVYPNEKYLSKTLTVIDSHPKGSSEMISIPELNKALAERNMQLGNGYGGLKDKTFRIAHMGELTMDDMKEITSAIVDVLKLK</sequence>
<dbReference type="PANTHER" id="PTHR21152:SF40">
    <property type="entry name" value="ALANINE--GLYOXYLATE AMINOTRANSFERASE"/>
    <property type="match status" value="1"/>
</dbReference>
<dbReference type="Gene3D" id="3.40.640.10">
    <property type="entry name" value="Type I PLP-dependent aspartate aminotransferase-like (Major domain)"/>
    <property type="match status" value="1"/>
</dbReference>
<evidence type="ECO:0000256" key="2">
    <source>
        <dbReference type="ARBA" id="ARBA00009236"/>
    </source>
</evidence>
<dbReference type="GO" id="GO:0008453">
    <property type="term" value="F:alanine-glyoxylate transaminase activity"/>
    <property type="evidence" value="ECO:0007669"/>
    <property type="project" value="TreeGrafter"/>
</dbReference>
<dbReference type="InterPro" id="IPR015421">
    <property type="entry name" value="PyrdxlP-dep_Trfase_major"/>
</dbReference>
<dbReference type="InterPro" id="IPR015424">
    <property type="entry name" value="PyrdxlP-dep_Trfase"/>
</dbReference>
<evidence type="ECO:0000259" key="8">
    <source>
        <dbReference type="Pfam" id="PF00266"/>
    </source>
</evidence>
<organism evidence="9 10">
    <name type="scientific">Candidatus Akkermansia intestinigallinarum</name>
    <dbReference type="NCBI Taxonomy" id="2838431"/>
    <lineage>
        <taxon>Bacteria</taxon>
        <taxon>Pseudomonadati</taxon>
        <taxon>Verrucomicrobiota</taxon>
        <taxon>Verrucomicrobiia</taxon>
        <taxon>Verrucomicrobiales</taxon>
        <taxon>Akkermansiaceae</taxon>
        <taxon>Akkermansia</taxon>
    </lineage>
</organism>
<dbReference type="InterPro" id="IPR015422">
    <property type="entry name" value="PyrdxlP-dep_Trfase_small"/>
</dbReference>
<dbReference type="InterPro" id="IPR024169">
    <property type="entry name" value="SP_NH2Trfase/AEP_transaminase"/>
</dbReference>
<dbReference type="InterPro" id="IPR020578">
    <property type="entry name" value="Aminotrans_V_PyrdxlP_BS"/>
</dbReference>
<comment type="cofactor">
    <cofactor evidence="1 5 7">
        <name>pyridoxal 5'-phosphate</name>
        <dbReference type="ChEBI" id="CHEBI:597326"/>
    </cofactor>
</comment>
<evidence type="ECO:0000256" key="7">
    <source>
        <dbReference type="RuleBase" id="RU004504"/>
    </source>
</evidence>
<evidence type="ECO:0000256" key="6">
    <source>
        <dbReference type="RuleBase" id="RU004075"/>
    </source>
</evidence>
<comment type="caution">
    <text evidence="9">The sequence shown here is derived from an EMBL/GenBank/DDBJ whole genome shotgun (WGS) entry which is preliminary data.</text>
</comment>
<name>A0A9D2AHC0_9BACT</name>
<keyword evidence="3 5" id="KW-0663">Pyridoxal phosphate</keyword>
<keyword evidence="9" id="KW-0808">Transferase</keyword>
<dbReference type="GO" id="GO:0019265">
    <property type="term" value="P:glycine biosynthetic process, by transamination of glyoxylate"/>
    <property type="evidence" value="ECO:0007669"/>
    <property type="project" value="TreeGrafter"/>
</dbReference>
<comment type="similarity">
    <text evidence="2 6">Belongs to the class-V pyridoxal-phosphate-dependent aminotransferase family.</text>
</comment>
<evidence type="ECO:0000313" key="10">
    <source>
        <dbReference type="Proteomes" id="UP000823964"/>
    </source>
</evidence>
<evidence type="ECO:0000256" key="3">
    <source>
        <dbReference type="ARBA" id="ARBA00022898"/>
    </source>
</evidence>
<keyword evidence="9" id="KW-0032">Aminotransferase</keyword>
<dbReference type="GO" id="GO:0004760">
    <property type="term" value="F:L-serine-pyruvate transaminase activity"/>
    <property type="evidence" value="ECO:0007669"/>
    <property type="project" value="TreeGrafter"/>
</dbReference>
<dbReference type="PANTHER" id="PTHR21152">
    <property type="entry name" value="AMINOTRANSFERASE CLASS V"/>
    <property type="match status" value="1"/>
</dbReference>
<feature type="modified residue" description="N6-(pyridoxal phosphate)lysine" evidence="5">
    <location>
        <position position="187"/>
    </location>
</feature>
<evidence type="ECO:0000313" key="9">
    <source>
        <dbReference type="EMBL" id="HIX19987.1"/>
    </source>
</evidence>
<protein>
    <submittedName>
        <fullName evidence="9">Alanine--glyoxylate aminotransferase family protein</fullName>
    </submittedName>
</protein>
<dbReference type="EMBL" id="DXFQ01000090">
    <property type="protein sequence ID" value="HIX19987.1"/>
    <property type="molecule type" value="Genomic_DNA"/>
</dbReference>
<dbReference type="PIRSF" id="PIRSF000524">
    <property type="entry name" value="SPT"/>
    <property type="match status" value="1"/>
</dbReference>
<reference evidence="9" key="2">
    <citation type="submission" date="2021-04" db="EMBL/GenBank/DDBJ databases">
        <authorList>
            <person name="Gilroy R."/>
        </authorList>
    </citation>
    <scope>NUCLEOTIDE SEQUENCE</scope>
    <source>
        <strain evidence="9">14975</strain>
    </source>
</reference>
<gene>
    <name evidence="9" type="ORF">H9862_05215</name>
</gene>
<evidence type="ECO:0000256" key="5">
    <source>
        <dbReference type="PIRSR" id="PIRSR000524-50"/>
    </source>
</evidence>
<evidence type="ECO:0000256" key="4">
    <source>
        <dbReference type="PIRSR" id="PIRSR000524-1"/>
    </source>
</evidence>
<feature type="domain" description="Aminotransferase class V" evidence="8">
    <location>
        <begin position="67"/>
        <end position="273"/>
    </location>
</feature>
<dbReference type="Gene3D" id="3.90.1150.10">
    <property type="entry name" value="Aspartate Aminotransferase, domain 1"/>
    <property type="match status" value="1"/>
</dbReference>
<dbReference type="Proteomes" id="UP000823964">
    <property type="component" value="Unassembled WGS sequence"/>
</dbReference>
<dbReference type="SUPFAM" id="SSF53383">
    <property type="entry name" value="PLP-dependent transferases"/>
    <property type="match status" value="1"/>
</dbReference>
<reference evidence="9" key="1">
    <citation type="journal article" date="2021" name="PeerJ">
        <title>Extensive microbial diversity within the chicken gut microbiome revealed by metagenomics and culture.</title>
        <authorList>
            <person name="Gilroy R."/>
            <person name="Ravi A."/>
            <person name="Getino M."/>
            <person name="Pursley I."/>
            <person name="Horton D.L."/>
            <person name="Alikhan N.F."/>
            <person name="Baker D."/>
            <person name="Gharbi K."/>
            <person name="Hall N."/>
            <person name="Watson M."/>
            <person name="Adriaenssens E.M."/>
            <person name="Foster-Nyarko E."/>
            <person name="Jarju S."/>
            <person name="Secka A."/>
            <person name="Antonio M."/>
            <person name="Oren A."/>
            <person name="Chaudhuri R.R."/>
            <person name="La Ragione R."/>
            <person name="Hildebrand F."/>
            <person name="Pallen M.J."/>
        </authorList>
    </citation>
    <scope>NUCLEOTIDE SEQUENCE</scope>
    <source>
        <strain evidence="9">14975</strain>
    </source>
</reference>